<evidence type="ECO:0000256" key="1">
    <source>
        <dbReference type="SAM" id="MobiDB-lite"/>
    </source>
</evidence>
<feature type="compositionally biased region" description="Polar residues" evidence="1">
    <location>
        <begin position="292"/>
        <end position="302"/>
    </location>
</feature>
<dbReference type="GeneID" id="54414736"/>
<keyword evidence="3" id="KW-1185">Reference proteome</keyword>
<dbReference type="AlphaFoldDB" id="A0A6G1GBT2"/>
<feature type="compositionally biased region" description="Basic and acidic residues" evidence="1">
    <location>
        <begin position="216"/>
        <end position="240"/>
    </location>
</feature>
<dbReference type="OrthoDB" id="5388207at2759"/>
<feature type="compositionally biased region" description="Polar residues" evidence="1">
    <location>
        <begin position="180"/>
        <end position="191"/>
    </location>
</feature>
<organism evidence="2">
    <name type="scientific">Eremomyces bilateralis CBS 781.70</name>
    <dbReference type="NCBI Taxonomy" id="1392243"/>
    <lineage>
        <taxon>Eukaryota</taxon>
        <taxon>Fungi</taxon>
        <taxon>Dikarya</taxon>
        <taxon>Ascomycota</taxon>
        <taxon>Pezizomycotina</taxon>
        <taxon>Dothideomycetes</taxon>
        <taxon>Dothideomycetes incertae sedis</taxon>
        <taxon>Eremomycetales</taxon>
        <taxon>Eremomycetaceae</taxon>
        <taxon>Eremomyces</taxon>
    </lineage>
</organism>
<reference evidence="4" key="2">
    <citation type="submission" date="2020-04" db="EMBL/GenBank/DDBJ databases">
        <authorList>
            <consortium name="NCBI Genome Project"/>
        </authorList>
    </citation>
    <scope>NUCLEOTIDE SEQUENCE</scope>
    <source>
        <strain evidence="4">CBS 781.70</strain>
    </source>
</reference>
<sequence length="330" mass="33104">METLSNVASNVSTSAQKILWGEQAGQQQNETGGIEPLSGEKGRGTLDSPFDKGNEDPSEVGPSAASASSASSFPSASSTSSVYSAVSDPSASSSQSAFMAPGTTGISTAPGDLTAPGASTGAKTPTGPKAPRAAEAPTAAAASATTDAPTAPSAPSAPAASSNPSTSATAGAGHEVGSADPSTAQKPTQKHQGADRPTEEPSGEDANPEQIMAKRGPNDHSGEPMRTHDGTEHRDEREGETNTTKNENEGTGQQHVKTTGLAAEGGDFDATMPGAGTEASRIKNKKGISEGVTGQTDLTAPSDSHKGAGGSGSPMKRSDRLREKLHIHKH</sequence>
<feature type="compositionally biased region" description="Low complexity" evidence="1">
    <location>
        <begin position="241"/>
        <end position="252"/>
    </location>
</feature>
<feature type="compositionally biased region" description="Low complexity" evidence="1">
    <location>
        <begin position="130"/>
        <end position="172"/>
    </location>
</feature>
<dbReference type="Proteomes" id="UP000504638">
    <property type="component" value="Unplaced"/>
</dbReference>
<feature type="region of interest" description="Disordered" evidence="1">
    <location>
        <begin position="1"/>
        <end position="330"/>
    </location>
</feature>
<evidence type="ECO:0008006" key="5">
    <source>
        <dbReference type="Google" id="ProtNLM"/>
    </source>
</evidence>
<feature type="compositionally biased region" description="Low complexity" evidence="1">
    <location>
        <begin position="59"/>
        <end position="97"/>
    </location>
</feature>
<accession>A0A6G1GBT2</accession>
<proteinExistence type="predicted"/>
<reference evidence="4" key="3">
    <citation type="submission" date="2025-04" db="UniProtKB">
        <authorList>
            <consortium name="RefSeq"/>
        </authorList>
    </citation>
    <scope>IDENTIFICATION</scope>
    <source>
        <strain evidence="4">CBS 781.70</strain>
    </source>
</reference>
<dbReference type="RefSeq" id="XP_033536930.1">
    <property type="nucleotide sequence ID" value="XM_033674166.1"/>
</dbReference>
<feature type="compositionally biased region" description="Polar residues" evidence="1">
    <location>
        <begin position="1"/>
        <end position="16"/>
    </location>
</feature>
<protein>
    <recommendedName>
        <fullName evidence="5">Glycine-rich cell wall structural protein 1</fullName>
    </recommendedName>
</protein>
<evidence type="ECO:0000313" key="4">
    <source>
        <dbReference type="RefSeq" id="XP_033536930.1"/>
    </source>
</evidence>
<gene>
    <name evidence="2 4" type="ORF">P152DRAFT_181193</name>
</gene>
<feature type="compositionally biased region" description="Basic and acidic residues" evidence="1">
    <location>
        <begin position="38"/>
        <end position="55"/>
    </location>
</feature>
<dbReference type="EMBL" id="ML975151">
    <property type="protein sequence ID" value="KAF1815299.1"/>
    <property type="molecule type" value="Genomic_DNA"/>
</dbReference>
<evidence type="ECO:0000313" key="3">
    <source>
        <dbReference type="Proteomes" id="UP000504638"/>
    </source>
</evidence>
<reference evidence="2 4" key="1">
    <citation type="submission" date="2020-01" db="EMBL/GenBank/DDBJ databases">
        <authorList>
            <consortium name="DOE Joint Genome Institute"/>
            <person name="Haridas S."/>
            <person name="Albert R."/>
            <person name="Binder M."/>
            <person name="Bloem J."/>
            <person name="Labutti K."/>
            <person name="Salamov A."/>
            <person name="Andreopoulos B."/>
            <person name="Baker S.E."/>
            <person name="Barry K."/>
            <person name="Bills G."/>
            <person name="Bluhm B.H."/>
            <person name="Cannon C."/>
            <person name="Castanera R."/>
            <person name="Culley D.E."/>
            <person name="Daum C."/>
            <person name="Ezra D."/>
            <person name="Gonzalez J.B."/>
            <person name="Henrissat B."/>
            <person name="Kuo A."/>
            <person name="Liang C."/>
            <person name="Lipzen A."/>
            <person name="Lutzoni F."/>
            <person name="Magnuson J."/>
            <person name="Mondo S."/>
            <person name="Nolan M."/>
            <person name="Ohm R."/>
            <person name="Pangilinan J."/>
            <person name="Park H.-J."/>
            <person name="Ramirez L."/>
            <person name="Alfaro M."/>
            <person name="Sun H."/>
            <person name="Tritt A."/>
            <person name="Yoshinaga Y."/>
            <person name="Zwiers L.-H."/>
            <person name="Turgeon B.G."/>
            <person name="Goodwin S.B."/>
            <person name="Spatafora J.W."/>
            <person name="Crous P.W."/>
            <person name="Grigoriev I.V."/>
        </authorList>
    </citation>
    <scope>NUCLEOTIDE SEQUENCE</scope>
    <source>
        <strain evidence="2 4">CBS 781.70</strain>
    </source>
</reference>
<evidence type="ECO:0000313" key="2">
    <source>
        <dbReference type="EMBL" id="KAF1815299.1"/>
    </source>
</evidence>
<name>A0A6G1GBT2_9PEZI</name>